<gene>
    <name evidence="2" type="ORF">RirG_195650</name>
</gene>
<dbReference type="Proteomes" id="UP000022910">
    <property type="component" value="Unassembled WGS sequence"/>
</dbReference>
<comment type="caution">
    <text evidence="2">The sequence shown here is derived from an EMBL/GenBank/DDBJ whole genome shotgun (WGS) entry which is preliminary data.</text>
</comment>
<dbReference type="HOGENOM" id="CLU_072651_0_0_1"/>
<keyword evidence="3" id="KW-1185">Reference proteome</keyword>
<dbReference type="OrthoDB" id="10385541at2759"/>
<name>A0A015LVQ5_RHIIW</name>
<keyword evidence="1" id="KW-1133">Transmembrane helix</keyword>
<protein>
    <submittedName>
        <fullName evidence="2">Uncharacterized protein</fullName>
    </submittedName>
</protein>
<evidence type="ECO:0000313" key="3">
    <source>
        <dbReference type="Proteomes" id="UP000022910"/>
    </source>
</evidence>
<feature type="transmembrane region" description="Helical" evidence="1">
    <location>
        <begin position="12"/>
        <end position="34"/>
    </location>
</feature>
<evidence type="ECO:0000256" key="1">
    <source>
        <dbReference type="SAM" id="Phobius"/>
    </source>
</evidence>
<dbReference type="EMBL" id="JEMT01026639">
    <property type="protein sequence ID" value="EXX58683.1"/>
    <property type="molecule type" value="Genomic_DNA"/>
</dbReference>
<dbReference type="AlphaFoldDB" id="A0A015LVQ5"/>
<accession>A0A015LVQ5</accession>
<evidence type="ECO:0000313" key="2">
    <source>
        <dbReference type="EMBL" id="EXX58683.1"/>
    </source>
</evidence>
<organism evidence="2 3">
    <name type="scientific">Rhizophagus irregularis (strain DAOM 197198w)</name>
    <name type="common">Glomus intraradices</name>
    <dbReference type="NCBI Taxonomy" id="1432141"/>
    <lineage>
        <taxon>Eukaryota</taxon>
        <taxon>Fungi</taxon>
        <taxon>Fungi incertae sedis</taxon>
        <taxon>Mucoromycota</taxon>
        <taxon>Glomeromycotina</taxon>
        <taxon>Glomeromycetes</taxon>
        <taxon>Glomerales</taxon>
        <taxon>Glomeraceae</taxon>
        <taxon>Rhizophagus</taxon>
    </lineage>
</organism>
<keyword evidence="1" id="KW-0472">Membrane</keyword>
<feature type="transmembrane region" description="Helical" evidence="1">
    <location>
        <begin position="232"/>
        <end position="250"/>
    </location>
</feature>
<reference evidence="2 3" key="1">
    <citation type="submission" date="2014-02" db="EMBL/GenBank/DDBJ databases">
        <title>Single nucleus genome sequencing reveals high similarity among nuclei of an endomycorrhizal fungus.</title>
        <authorList>
            <person name="Lin K."/>
            <person name="Geurts R."/>
            <person name="Zhang Z."/>
            <person name="Limpens E."/>
            <person name="Saunders D.G."/>
            <person name="Mu D."/>
            <person name="Pang E."/>
            <person name="Cao H."/>
            <person name="Cha H."/>
            <person name="Lin T."/>
            <person name="Zhou Q."/>
            <person name="Shang Y."/>
            <person name="Li Y."/>
            <person name="Ivanov S."/>
            <person name="Sharma T."/>
            <person name="Velzen R.V."/>
            <person name="Ruijter N.D."/>
            <person name="Aanen D.K."/>
            <person name="Win J."/>
            <person name="Kamoun S."/>
            <person name="Bisseling T."/>
            <person name="Huang S."/>
        </authorList>
    </citation>
    <scope>NUCLEOTIDE SEQUENCE [LARGE SCALE GENOMIC DNA]</scope>
    <source>
        <strain evidence="3">DAOM197198w</strain>
    </source>
</reference>
<sequence length="338" mass="39274">MIAENKQSTEPFSFIILKKICSFLFIIILIFYTYGQFSQFSESISKPNLIISKQRMDKDTNITTMSIFLCGSTLNCNYKEINDEKKCDHEFSLKDDDNTTCSSYSLDFQNEIIIEVTPINITAGYLYLYGIQMNNKTYMTEFFLFDKSAVLLHYVNGQTNFVYFSPTIIKQITNNKYVYGLAGGEKDEYVDFNAHMDHATTSTTPDKTTLILRPTSKSIYYQEESYYDFNSITSNIGGFFGFLSGIFVFLFGASKLAPWGFLQTHVFNCLCTRYRRRLIRKLKSKYEPIPFVSGRTKNFTLEERVQSIENLLEEYYLNTDFLNLLLEDNKDNKVDDKV</sequence>
<keyword evidence="1" id="KW-0812">Transmembrane</keyword>
<proteinExistence type="predicted"/>